<feature type="region of interest" description="Disordered" evidence="1">
    <location>
        <begin position="254"/>
        <end position="292"/>
    </location>
</feature>
<feature type="compositionally biased region" description="Polar residues" evidence="1">
    <location>
        <begin position="399"/>
        <end position="408"/>
    </location>
</feature>
<feature type="region of interest" description="Disordered" evidence="1">
    <location>
        <begin position="146"/>
        <end position="168"/>
    </location>
</feature>
<feature type="compositionally biased region" description="Acidic residues" evidence="1">
    <location>
        <begin position="95"/>
        <end position="105"/>
    </location>
</feature>
<feature type="compositionally biased region" description="Basic residues" evidence="1">
    <location>
        <begin position="365"/>
        <end position="380"/>
    </location>
</feature>
<feature type="region of interest" description="Disordered" evidence="1">
    <location>
        <begin position="193"/>
        <end position="218"/>
    </location>
</feature>
<evidence type="ECO:0000313" key="3">
    <source>
        <dbReference type="Proteomes" id="UP000824782"/>
    </source>
</evidence>
<organism evidence="2 3">
    <name type="scientific">Engystomops pustulosus</name>
    <name type="common">Tungara frog</name>
    <name type="synonym">Physalaemus pustulosus</name>
    <dbReference type="NCBI Taxonomy" id="76066"/>
    <lineage>
        <taxon>Eukaryota</taxon>
        <taxon>Metazoa</taxon>
        <taxon>Chordata</taxon>
        <taxon>Craniata</taxon>
        <taxon>Vertebrata</taxon>
        <taxon>Euteleostomi</taxon>
        <taxon>Amphibia</taxon>
        <taxon>Batrachia</taxon>
        <taxon>Anura</taxon>
        <taxon>Neobatrachia</taxon>
        <taxon>Hyloidea</taxon>
        <taxon>Leptodactylidae</taxon>
        <taxon>Leiuperinae</taxon>
        <taxon>Engystomops</taxon>
    </lineage>
</organism>
<proteinExistence type="predicted"/>
<feature type="region of interest" description="Disordered" evidence="1">
    <location>
        <begin position="307"/>
        <end position="439"/>
    </location>
</feature>
<keyword evidence="3" id="KW-1185">Reference proteome</keyword>
<comment type="caution">
    <text evidence="2">The sequence shown here is derived from an EMBL/GenBank/DDBJ whole genome shotgun (WGS) entry which is preliminary data.</text>
</comment>
<dbReference type="EMBL" id="WNYA01012248">
    <property type="protein sequence ID" value="KAG8539947.1"/>
    <property type="molecule type" value="Genomic_DNA"/>
</dbReference>
<dbReference type="Proteomes" id="UP000824782">
    <property type="component" value="Unassembled WGS sequence"/>
</dbReference>
<protein>
    <submittedName>
        <fullName evidence="2">Uncharacterized protein</fullName>
    </submittedName>
</protein>
<name>A0AAV6YSD1_ENGPU</name>
<gene>
    <name evidence="2" type="ORF">GDO81_020090</name>
</gene>
<reference evidence="2" key="1">
    <citation type="thesis" date="2020" institute="ProQuest LLC" country="789 East Eisenhower Parkway, Ann Arbor, MI, USA">
        <title>Comparative Genomics and Chromosome Evolution.</title>
        <authorList>
            <person name="Mudd A.B."/>
        </authorList>
    </citation>
    <scope>NUCLEOTIDE SEQUENCE</scope>
    <source>
        <strain evidence="2">237g6f4</strain>
        <tissue evidence="2">Blood</tissue>
    </source>
</reference>
<evidence type="ECO:0000256" key="1">
    <source>
        <dbReference type="SAM" id="MobiDB-lite"/>
    </source>
</evidence>
<accession>A0AAV6YSD1</accession>
<sequence length="439" mass="46022">MPVTISITDRVSAPPDLSVLTLGTQIGGNVPSPVALLSIPSEQYGNIGVADGIDQRVDGPVGPCHPYGHGVHQRCEGVVPGGGHQAHDTVGPPAADDEDDHDEDSGGGSHLAVEAQEVGVGGDRTHPDLRQPHRLTDVVVAETHEAEGQEVTEDDEGDAVGRPQPGAPRVKDVHAVVVAPLVDHPLLLGQQVPGEGEAQGCQPGGHQQLHGAGTPDLLLRLPHDGVVAVQGDEGHCQGGHDAEARVEEAIGEAEAVPEEPGPAAGEEQHEGEGQAQQRRQQVRQRQRHDEGVSDGAELPVLADHHHHRAVPQARQHEDGEQQQRLAGHGHPVQPPRRLLPGAAVTRLASSSGHVAQQSQGELHGSRRGRAAASLRRRGHGRPGDARTPGSSIHKRHARNQGNASSASCTHGGRMRGLTLRVPGEHGARPSPVCHYKAPV</sequence>
<feature type="compositionally biased region" description="Polar residues" evidence="1">
    <location>
        <begin position="347"/>
        <end position="360"/>
    </location>
</feature>
<dbReference type="AlphaFoldDB" id="A0AAV6YSD1"/>
<feature type="compositionally biased region" description="Acidic residues" evidence="1">
    <location>
        <begin position="148"/>
        <end position="158"/>
    </location>
</feature>
<evidence type="ECO:0000313" key="2">
    <source>
        <dbReference type="EMBL" id="KAG8539947.1"/>
    </source>
</evidence>
<feature type="region of interest" description="Disordered" evidence="1">
    <location>
        <begin position="79"/>
        <end position="109"/>
    </location>
</feature>